<dbReference type="EMBL" id="JBBNFM010000005">
    <property type="protein sequence ID" value="MEQ2454224.1"/>
    <property type="molecule type" value="Genomic_DNA"/>
</dbReference>
<evidence type="ECO:0008006" key="3">
    <source>
        <dbReference type="Google" id="ProtNLM"/>
    </source>
</evidence>
<dbReference type="Proteomes" id="UP001482186">
    <property type="component" value="Unassembled WGS sequence"/>
</dbReference>
<accession>A0ABV1EJE5</accession>
<sequence length="86" mass="9537">MGSNTYKDLQNSHPCFGGQKNNAGRIHMPVSPGCNIGCRFCERTINDVEERPGVTSKVIIQKQAVVVDMVVIVAVDVEHRMNCHKK</sequence>
<gene>
    <name evidence="1" type="ORF">AAAT04_09270</name>
</gene>
<evidence type="ECO:0000313" key="2">
    <source>
        <dbReference type="Proteomes" id="UP001482186"/>
    </source>
</evidence>
<organism evidence="1 2">
    <name type="scientific">Coprococcus ammoniilyticus</name>
    <dbReference type="NCBI Taxonomy" id="2981785"/>
    <lineage>
        <taxon>Bacteria</taxon>
        <taxon>Bacillati</taxon>
        <taxon>Bacillota</taxon>
        <taxon>Clostridia</taxon>
        <taxon>Lachnospirales</taxon>
        <taxon>Lachnospiraceae</taxon>
        <taxon>Coprococcus</taxon>
    </lineage>
</organism>
<evidence type="ECO:0000313" key="1">
    <source>
        <dbReference type="EMBL" id="MEQ2454224.1"/>
    </source>
</evidence>
<proteinExistence type="predicted"/>
<keyword evidence="2" id="KW-1185">Reference proteome</keyword>
<dbReference type="RefSeq" id="WP_349116047.1">
    <property type="nucleotide sequence ID" value="NZ_JBBNFM010000005.1"/>
</dbReference>
<reference evidence="1 2" key="1">
    <citation type="submission" date="2024-04" db="EMBL/GenBank/DDBJ databases">
        <title>Human intestinal bacterial collection.</title>
        <authorList>
            <person name="Pauvert C."/>
            <person name="Hitch T.C.A."/>
            <person name="Clavel T."/>
        </authorList>
    </citation>
    <scope>NUCLEOTIDE SEQUENCE [LARGE SCALE GENOMIC DNA]</scope>
    <source>
        <strain evidence="1 2">CLA-AA-H141</strain>
    </source>
</reference>
<name>A0ABV1EJE5_9FIRM</name>
<comment type="caution">
    <text evidence="1">The sequence shown here is derived from an EMBL/GenBank/DDBJ whole genome shotgun (WGS) entry which is preliminary data.</text>
</comment>
<protein>
    <recommendedName>
        <fullName evidence="3">Nitrogen fixation protein NifB</fullName>
    </recommendedName>
</protein>